<dbReference type="PANTHER" id="PTHR43792:SF8">
    <property type="entry name" value="[RIBOSOMAL PROTEIN US5]-ALANINE N-ACETYLTRANSFERASE"/>
    <property type="match status" value="1"/>
</dbReference>
<evidence type="ECO:0000256" key="3">
    <source>
        <dbReference type="ARBA" id="ARBA00038502"/>
    </source>
</evidence>
<dbReference type="Proteomes" id="UP000215144">
    <property type="component" value="Chromosome 1"/>
</dbReference>
<evidence type="ECO:0000313" key="6">
    <source>
        <dbReference type="Proteomes" id="UP000215144"/>
    </source>
</evidence>
<dbReference type="GO" id="GO:0005737">
    <property type="term" value="C:cytoplasm"/>
    <property type="evidence" value="ECO:0007669"/>
    <property type="project" value="TreeGrafter"/>
</dbReference>
<comment type="similarity">
    <text evidence="3">Belongs to the acetyltransferase family. RimJ subfamily.</text>
</comment>
<evidence type="ECO:0000313" key="5">
    <source>
        <dbReference type="EMBL" id="SNV38504.1"/>
    </source>
</evidence>
<dbReference type="EMBL" id="LT906454">
    <property type="protein sequence ID" value="SNV38504.1"/>
    <property type="molecule type" value="Genomic_DNA"/>
</dbReference>
<proteinExistence type="inferred from homology"/>
<organism evidence="5 6">
    <name type="scientific">Streptococcus acidominimus</name>
    <dbReference type="NCBI Taxonomy" id="1326"/>
    <lineage>
        <taxon>Bacteria</taxon>
        <taxon>Bacillati</taxon>
        <taxon>Bacillota</taxon>
        <taxon>Bacilli</taxon>
        <taxon>Lactobacillales</taxon>
        <taxon>Streptococcaceae</taxon>
        <taxon>Streptococcus</taxon>
    </lineage>
</organism>
<dbReference type="InterPro" id="IPR016181">
    <property type="entry name" value="Acyl_CoA_acyltransferase"/>
</dbReference>
<dbReference type="EC" id="2.3.1.-" evidence="5"/>
<feature type="domain" description="N-acetyltransferase" evidence="4">
    <location>
        <begin position="18"/>
        <end position="169"/>
    </location>
</feature>
<protein>
    <submittedName>
        <fullName evidence="5">Acetyltransferase</fullName>
        <ecNumber evidence="5">2.3.1.-</ecNumber>
    </submittedName>
</protein>
<dbReference type="OrthoDB" id="9798081at2"/>
<accession>A0A239WXS5</accession>
<dbReference type="SUPFAM" id="SSF55729">
    <property type="entry name" value="Acyl-CoA N-acyltransferases (Nat)"/>
    <property type="match status" value="1"/>
</dbReference>
<dbReference type="InterPro" id="IPR051531">
    <property type="entry name" value="N-acetyltransferase"/>
</dbReference>
<keyword evidence="1 5" id="KW-0808">Transferase</keyword>
<evidence type="ECO:0000256" key="2">
    <source>
        <dbReference type="ARBA" id="ARBA00023315"/>
    </source>
</evidence>
<keyword evidence="2 5" id="KW-0012">Acyltransferase</keyword>
<dbReference type="PANTHER" id="PTHR43792">
    <property type="entry name" value="GNAT FAMILY, PUTATIVE (AFU_ORTHOLOGUE AFUA_3G00765)-RELATED-RELATED"/>
    <property type="match status" value="1"/>
</dbReference>
<reference evidence="5 6" key="1">
    <citation type="submission" date="2017-06" db="EMBL/GenBank/DDBJ databases">
        <authorList>
            <consortium name="Pathogen Informatics"/>
        </authorList>
    </citation>
    <scope>NUCLEOTIDE SEQUENCE [LARGE SCALE GENOMIC DNA]</scope>
    <source>
        <strain evidence="5 6">NCTC11291</strain>
    </source>
</reference>
<dbReference type="Pfam" id="PF13302">
    <property type="entry name" value="Acetyltransf_3"/>
    <property type="match status" value="1"/>
</dbReference>
<evidence type="ECO:0000256" key="1">
    <source>
        <dbReference type="ARBA" id="ARBA00022679"/>
    </source>
</evidence>
<sequence>MLFWEKLAEFSVFETDRLLLRPFQFQDLEQFSEIVLDQQVMAFIHPGIKDREGAKTLLVSQFMMNPLGKWAIVDKVTEKLIGAIRFENTENRHRKAEIGYFLHKDYWRQGIMTECVKTLTFLAFQEFGLRTLKVLVHEENIASRKLAESCHFKLKEIFKGSDRYSHKMRRYCLLELNIEDYHYE</sequence>
<evidence type="ECO:0000259" key="4">
    <source>
        <dbReference type="PROSITE" id="PS51186"/>
    </source>
</evidence>
<dbReference type="PROSITE" id="PS51186">
    <property type="entry name" value="GNAT"/>
    <property type="match status" value="1"/>
</dbReference>
<dbReference type="AlphaFoldDB" id="A0A239WXS5"/>
<name>A0A239WXS5_STRAI</name>
<dbReference type="GO" id="GO:0008999">
    <property type="term" value="F:protein-N-terminal-alanine acetyltransferase activity"/>
    <property type="evidence" value="ECO:0007669"/>
    <property type="project" value="TreeGrafter"/>
</dbReference>
<gene>
    <name evidence="5" type="primary">ydaF_1</name>
    <name evidence="5" type="ORF">SAMEA4504048_00811</name>
</gene>
<dbReference type="KEGG" id="saco:SAME_00811"/>
<dbReference type="Gene3D" id="3.40.630.30">
    <property type="match status" value="1"/>
</dbReference>
<dbReference type="InterPro" id="IPR000182">
    <property type="entry name" value="GNAT_dom"/>
</dbReference>
<dbReference type="RefSeq" id="WP_017768946.1">
    <property type="nucleotide sequence ID" value="NZ_LT906454.1"/>
</dbReference>